<dbReference type="InterPro" id="IPR019286">
    <property type="entry name" value="DUF2339_TM"/>
</dbReference>
<protein>
    <submittedName>
        <fullName evidence="2">Uncharacterized protein</fullName>
    </submittedName>
</protein>
<feature type="transmembrane region" description="Helical" evidence="1">
    <location>
        <begin position="33"/>
        <end position="52"/>
    </location>
</feature>
<dbReference type="Pfam" id="PF10101">
    <property type="entry name" value="DUF2339"/>
    <property type="match status" value="1"/>
</dbReference>
<feature type="transmembrane region" description="Helical" evidence="1">
    <location>
        <begin position="59"/>
        <end position="76"/>
    </location>
</feature>
<evidence type="ECO:0000313" key="2">
    <source>
        <dbReference type="EMBL" id="GAH84782.1"/>
    </source>
</evidence>
<dbReference type="PANTHER" id="PTHR38434:SF1">
    <property type="entry name" value="BLL2549 PROTEIN"/>
    <property type="match status" value="1"/>
</dbReference>
<evidence type="ECO:0000256" key="1">
    <source>
        <dbReference type="SAM" id="Phobius"/>
    </source>
</evidence>
<sequence length="108" mass="11995">MLCAVALNELVVAFLSLLGGFLTPVIVSTGENLPMPLFTYVLILGVGAMLCSYYRKWRAVNLLAFVGTFVLYTAWFEKFYRPEMVKGVEGVLEQMPKQMPIALGWLGA</sequence>
<accession>X1ISS3</accession>
<proteinExistence type="predicted"/>
<keyword evidence="1" id="KW-0812">Transmembrane</keyword>
<reference evidence="2" key="1">
    <citation type="journal article" date="2014" name="Front. Microbiol.">
        <title>High frequency of phylogenetically diverse reductive dehalogenase-homologous genes in deep subseafloor sedimentary metagenomes.</title>
        <authorList>
            <person name="Kawai M."/>
            <person name="Futagami T."/>
            <person name="Toyoda A."/>
            <person name="Takaki Y."/>
            <person name="Nishi S."/>
            <person name="Hori S."/>
            <person name="Arai W."/>
            <person name="Tsubouchi T."/>
            <person name="Morono Y."/>
            <person name="Uchiyama I."/>
            <person name="Ito T."/>
            <person name="Fujiyama A."/>
            <person name="Inagaki F."/>
            <person name="Takami H."/>
        </authorList>
    </citation>
    <scope>NUCLEOTIDE SEQUENCE</scope>
    <source>
        <strain evidence="2">Expedition CK06-06</strain>
    </source>
</reference>
<dbReference type="PANTHER" id="PTHR38434">
    <property type="entry name" value="BLL2549 PROTEIN"/>
    <property type="match status" value="1"/>
</dbReference>
<gene>
    <name evidence="2" type="ORF">S03H2_65189</name>
</gene>
<feature type="transmembrane region" description="Helical" evidence="1">
    <location>
        <begin position="7"/>
        <end position="27"/>
    </location>
</feature>
<dbReference type="AlphaFoldDB" id="X1ISS3"/>
<feature type="non-terminal residue" evidence="2">
    <location>
        <position position="108"/>
    </location>
</feature>
<dbReference type="EMBL" id="BARU01042425">
    <property type="protein sequence ID" value="GAH84782.1"/>
    <property type="molecule type" value="Genomic_DNA"/>
</dbReference>
<organism evidence="2">
    <name type="scientific">marine sediment metagenome</name>
    <dbReference type="NCBI Taxonomy" id="412755"/>
    <lineage>
        <taxon>unclassified sequences</taxon>
        <taxon>metagenomes</taxon>
        <taxon>ecological metagenomes</taxon>
    </lineage>
</organism>
<keyword evidence="1" id="KW-1133">Transmembrane helix</keyword>
<name>X1ISS3_9ZZZZ</name>
<keyword evidence="1" id="KW-0472">Membrane</keyword>
<comment type="caution">
    <text evidence="2">The sequence shown here is derived from an EMBL/GenBank/DDBJ whole genome shotgun (WGS) entry which is preliminary data.</text>
</comment>